<feature type="transmembrane region" description="Helical" evidence="9">
    <location>
        <begin position="188"/>
        <end position="205"/>
    </location>
</feature>
<dbReference type="RefSeq" id="WP_264892088.1">
    <property type="nucleotide sequence ID" value="NZ_CP110257.1"/>
</dbReference>
<dbReference type="PROSITE" id="PS50263">
    <property type="entry name" value="CN_HYDROLASE"/>
    <property type="match status" value="1"/>
</dbReference>
<dbReference type="PANTHER" id="PTHR38686:SF1">
    <property type="entry name" value="APOLIPOPROTEIN N-ACYLTRANSFERASE"/>
    <property type="match status" value="1"/>
</dbReference>
<evidence type="ECO:0000256" key="3">
    <source>
        <dbReference type="ARBA" id="ARBA00022475"/>
    </source>
</evidence>
<dbReference type="InterPro" id="IPR045378">
    <property type="entry name" value="LNT_N"/>
</dbReference>
<feature type="transmembrane region" description="Helical" evidence="9">
    <location>
        <begin position="119"/>
        <end position="139"/>
    </location>
</feature>
<keyword evidence="4 9" id="KW-0808">Transferase</keyword>
<keyword evidence="7 9" id="KW-0472">Membrane</keyword>
<comment type="catalytic activity">
    <reaction evidence="9">
        <text>N-terminal S-1,2-diacyl-sn-glyceryl-L-cysteinyl-[lipoprotein] + a glycerophospholipid = N-acyl-S-1,2-diacyl-sn-glyceryl-L-cysteinyl-[lipoprotein] + a 2-acyl-sn-glycero-3-phospholipid + H(+)</text>
        <dbReference type="Rhea" id="RHEA:48228"/>
        <dbReference type="Rhea" id="RHEA-COMP:14681"/>
        <dbReference type="Rhea" id="RHEA-COMP:14684"/>
        <dbReference type="ChEBI" id="CHEBI:15378"/>
        <dbReference type="ChEBI" id="CHEBI:136912"/>
        <dbReference type="ChEBI" id="CHEBI:140656"/>
        <dbReference type="ChEBI" id="CHEBI:140657"/>
        <dbReference type="ChEBI" id="CHEBI:140660"/>
        <dbReference type="EC" id="2.3.1.269"/>
    </reaction>
</comment>
<dbReference type="PANTHER" id="PTHR38686">
    <property type="entry name" value="APOLIPOPROTEIN N-ACYLTRANSFERASE"/>
    <property type="match status" value="1"/>
</dbReference>
<feature type="transmembrane region" description="Helical" evidence="9">
    <location>
        <begin position="82"/>
        <end position="107"/>
    </location>
</feature>
<feature type="transmembrane region" description="Helical" evidence="9">
    <location>
        <begin position="469"/>
        <end position="491"/>
    </location>
</feature>
<feature type="transmembrane region" description="Helical" evidence="9">
    <location>
        <begin position="52"/>
        <end position="70"/>
    </location>
</feature>
<keyword evidence="6 9" id="KW-1133">Transmembrane helix</keyword>
<feature type="transmembrane region" description="Helical" evidence="9">
    <location>
        <begin position="159"/>
        <end position="181"/>
    </location>
</feature>
<sequence>MPFAVELLAAALAGWGHAQSFAADNRWWLQLAMVAVLAGLVHRTASARRAGLLGWVYSTAWVVGSTWWLYISMHEYGGLPGWLAALAVFLLGAFLSLYLGVAMWWHVRSGARERLWSPVLFAAVWLLAELARGVLFTGFPWAASGYAHVEGPLTSLAPWWGVYGIGFVAAWIGAAGAKALAAGAHPRGWAPLLGALGLCVVAAAVPHEFTDPTGRLTVTLLQGNVPQDEKFSAEHLPQALEWYAAQLDAASGDLVITPETAIPLLPHQLPEGYWEARRQKMAQGQTAWLVGMPLGSFESGYTNSAVGLAPGVPLDYRYDKYHLVPFGEFIPWGFRWFVEMMNMPLGDFDRGPLDAPSFVVRGERLAPNICYEDLFGEELAARFSDAKVAPTVFANISNIAWFGNTVALHQHLQISRMRALEFQIPMVRATNTGATAIIDHTGRVTHQLPPYTRAALTGPIQGRTGLTPYAWWASRAGLLPLAAFALLLLVAHQRIWPRRSE</sequence>
<keyword evidence="5 9" id="KW-0812">Transmembrane</keyword>
<evidence type="ECO:0000256" key="4">
    <source>
        <dbReference type="ARBA" id="ARBA00022679"/>
    </source>
</evidence>
<dbReference type="NCBIfam" id="TIGR00546">
    <property type="entry name" value="lnt"/>
    <property type="match status" value="1"/>
</dbReference>
<comment type="subcellular location">
    <subcellularLocation>
        <location evidence="1 9">Cell membrane</location>
        <topology evidence="1 9">Multi-pass membrane protein</topology>
    </subcellularLocation>
</comment>
<evidence type="ECO:0000313" key="11">
    <source>
        <dbReference type="EMBL" id="UZD54520.1"/>
    </source>
</evidence>
<reference evidence="11" key="1">
    <citation type="submission" date="2022-10" db="EMBL/GenBank/DDBJ databases">
        <title>Complete genome sequence of Schlegelella aquatica LMG 23380.</title>
        <authorList>
            <person name="Musilova J."/>
            <person name="Kourilova X."/>
            <person name="Bezdicek M."/>
            <person name="Hermankova K."/>
            <person name="Obruca S."/>
            <person name="Sedlar K."/>
        </authorList>
    </citation>
    <scope>NUCLEOTIDE SEQUENCE</scope>
    <source>
        <strain evidence="11">LMG 23380</strain>
    </source>
</reference>
<evidence type="ECO:0000259" key="10">
    <source>
        <dbReference type="PROSITE" id="PS50263"/>
    </source>
</evidence>
<dbReference type="CDD" id="cd07571">
    <property type="entry name" value="ALP_N-acyl_transferase"/>
    <property type="match status" value="1"/>
</dbReference>
<feature type="transmembrane region" description="Helical" evidence="9">
    <location>
        <begin position="28"/>
        <end position="45"/>
    </location>
</feature>
<comment type="similarity">
    <text evidence="2 9">Belongs to the CN hydrolase family. Apolipoprotein N-acyltransferase subfamily.</text>
</comment>
<dbReference type="InterPro" id="IPR004563">
    <property type="entry name" value="Apolipo_AcylTrfase"/>
</dbReference>
<comment type="pathway">
    <text evidence="9">Protein modification; lipoprotein biosynthesis (N-acyl transfer).</text>
</comment>
<keyword evidence="8 9" id="KW-0012">Acyltransferase</keyword>
<evidence type="ECO:0000256" key="1">
    <source>
        <dbReference type="ARBA" id="ARBA00004651"/>
    </source>
</evidence>
<evidence type="ECO:0000256" key="9">
    <source>
        <dbReference type="HAMAP-Rule" id="MF_01148"/>
    </source>
</evidence>
<dbReference type="InterPro" id="IPR036526">
    <property type="entry name" value="C-N_Hydrolase_sf"/>
</dbReference>
<dbReference type="InterPro" id="IPR003010">
    <property type="entry name" value="C-N_Hydrolase"/>
</dbReference>
<comment type="function">
    <text evidence="9">Catalyzes the phospholipid dependent N-acylation of the N-terminal cysteine of apolipoprotein, the last step in lipoprotein maturation.</text>
</comment>
<organism evidence="11 12">
    <name type="scientific">Caldimonas aquatica</name>
    <dbReference type="NCBI Taxonomy" id="376175"/>
    <lineage>
        <taxon>Bacteria</taxon>
        <taxon>Pseudomonadati</taxon>
        <taxon>Pseudomonadota</taxon>
        <taxon>Betaproteobacteria</taxon>
        <taxon>Burkholderiales</taxon>
        <taxon>Sphaerotilaceae</taxon>
        <taxon>Caldimonas</taxon>
    </lineage>
</organism>
<dbReference type="EMBL" id="CP110257">
    <property type="protein sequence ID" value="UZD54520.1"/>
    <property type="molecule type" value="Genomic_DNA"/>
</dbReference>
<evidence type="ECO:0000256" key="2">
    <source>
        <dbReference type="ARBA" id="ARBA00010065"/>
    </source>
</evidence>
<dbReference type="SUPFAM" id="SSF56317">
    <property type="entry name" value="Carbon-nitrogen hydrolase"/>
    <property type="match status" value="1"/>
</dbReference>
<evidence type="ECO:0000256" key="7">
    <source>
        <dbReference type="ARBA" id="ARBA00023136"/>
    </source>
</evidence>
<dbReference type="Gene3D" id="3.60.110.10">
    <property type="entry name" value="Carbon-nitrogen hydrolase"/>
    <property type="match status" value="1"/>
</dbReference>
<dbReference type="HAMAP" id="MF_01148">
    <property type="entry name" value="Lnt"/>
    <property type="match status" value="1"/>
</dbReference>
<proteinExistence type="inferred from homology"/>
<dbReference type="EC" id="2.3.1.269" evidence="9"/>
<feature type="domain" description="CN hydrolase" evidence="10">
    <location>
        <begin position="221"/>
        <end position="462"/>
    </location>
</feature>
<evidence type="ECO:0000256" key="8">
    <source>
        <dbReference type="ARBA" id="ARBA00023315"/>
    </source>
</evidence>
<keyword evidence="12" id="KW-1185">Reference proteome</keyword>
<keyword evidence="3 9" id="KW-1003">Cell membrane</keyword>
<evidence type="ECO:0000256" key="6">
    <source>
        <dbReference type="ARBA" id="ARBA00022989"/>
    </source>
</evidence>
<accession>A0ABY6MR88</accession>
<protein>
    <recommendedName>
        <fullName evidence="9">Apolipoprotein N-acyltransferase</fullName>
        <shortName evidence="9">ALP N-acyltransferase</shortName>
        <ecNumber evidence="9">2.3.1.269</ecNumber>
    </recommendedName>
</protein>
<name>A0ABY6MR88_9BURK</name>
<dbReference type="Pfam" id="PF20154">
    <property type="entry name" value="LNT_N"/>
    <property type="match status" value="1"/>
</dbReference>
<dbReference type="Pfam" id="PF00795">
    <property type="entry name" value="CN_hydrolase"/>
    <property type="match status" value="1"/>
</dbReference>
<dbReference type="Proteomes" id="UP001163266">
    <property type="component" value="Chromosome"/>
</dbReference>
<evidence type="ECO:0000256" key="5">
    <source>
        <dbReference type="ARBA" id="ARBA00022692"/>
    </source>
</evidence>
<gene>
    <name evidence="9 11" type="primary">lnt</name>
    <name evidence="11" type="ORF">OMP39_12755</name>
</gene>
<evidence type="ECO:0000313" key="12">
    <source>
        <dbReference type="Proteomes" id="UP001163266"/>
    </source>
</evidence>